<comment type="caution">
    <text evidence="1">The sequence shown here is derived from an EMBL/GenBank/DDBJ whole genome shotgun (WGS) entry which is preliminary data.</text>
</comment>
<protein>
    <recommendedName>
        <fullName evidence="3">Lipoprotein</fullName>
    </recommendedName>
</protein>
<evidence type="ECO:0000313" key="1">
    <source>
        <dbReference type="EMBL" id="RIX31567.1"/>
    </source>
</evidence>
<evidence type="ECO:0000313" key="2">
    <source>
        <dbReference type="Proteomes" id="UP000285023"/>
    </source>
</evidence>
<gene>
    <name evidence="1" type="ORF">D3M59_00640</name>
</gene>
<keyword evidence="2" id="KW-1185">Reference proteome</keyword>
<dbReference type="Proteomes" id="UP000285023">
    <property type="component" value="Unassembled WGS sequence"/>
</dbReference>
<dbReference type="PROSITE" id="PS51257">
    <property type="entry name" value="PROKAR_LIPOPROTEIN"/>
    <property type="match status" value="1"/>
</dbReference>
<dbReference type="RefSeq" id="WP_119530547.1">
    <property type="nucleotide sequence ID" value="NZ_QXTF01000001.1"/>
</dbReference>
<sequence length="94" mass="10518">MSRRARQTVIALTAVSFLSGCATPRLHSQSELNSAGLSCGLTYGELIQDEEAKKLLILFREKPSPSERRCVYDWARRNHLKLVVIDGIQFSEGP</sequence>
<evidence type="ECO:0008006" key="3">
    <source>
        <dbReference type="Google" id="ProtNLM"/>
    </source>
</evidence>
<dbReference type="OrthoDB" id="7573764at2"/>
<name>A0A418Q135_9SPHN</name>
<reference evidence="1 2" key="1">
    <citation type="submission" date="2018-09" db="EMBL/GenBank/DDBJ databases">
        <title>Sphingomonas sp. DAC4.</title>
        <authorList>
            <person name="Seo T."/>
        </authorList>
    </citation>
    <scope>NUCLEOTIDE SEQUENCE [LARGE SCALE GENOMIC DNA]</scope>
    <source>
        <strain evidence="1 2">DAC4</strain>
    </source>
</reference>
<proteinExistence type="predicted"/>
<organism evidence="1 2">
    <name type="scientific">Sphingomonas edaphi</name>
    <dbReference type="NCBI Taxonomy" id="2315689"/>
    <lineage>
        <taxon>Bacteria</taxon>
        <taxon>Pseudomonadati</taxon>
        <taxon>Pseudomonadota</taxon>
        <taxon>Alphaproteobacteria</taxon>
        <taxon>Sphingomonadales</taxon>
        <taxon>Sphingomonadaceae</taxon>
        <taxon>Sphingomonas</taxon>
    </lineage>
</organism>
<dbReference type="AlphaFoldDB" id="A0A418Q135"/>
<accession>A0A418Q135</accession>
<dbReference type="EMBL" id="QXTF01000001">
    <property type="protein sequence ID" value="RIX31567.1"/>
    <property type="molecule type" value="Genomic_DNA"/>
</dbReference>